<feature type="domain" description="Sulfatase N-terminal" evidence="6">
    <location>
        <begin position="33"/>
        <end position="348"/>
    </location>
</feature>
<keyword evidence="5" id="KW-0732">Signal</keyword>
<feature type="chain" id="PRO_5047020148" evidence="5">
    <location>
        <begin position="29"/>
        <end position="444"/>
    </location>
</feature>
<evidence type="ECO:0000256" key="2">
    <source>
        <dbReference type="ARBA" id="ARBA00022723"/>
    </source>
</evidence>
<dbReference type="RefSeq" id="WP_277859299.1">
    <property type="nucleotide sequence ID" value="NZ_JARRAG010000001.1"/>
</dbReference>
<organism evidence="7 8">
    <name type="scientific">Paludisphaera mucosa</name>
    <dbReference type="NCBI Taxonomy" id="3030827"/>
    <lineage>
        <taxon>Bacteria</taxon>
        <taxon>Pseudomonadati</taxon>
        <taxon>Planctomycetota</taxon>
        <taxon>Planctomycetia</taxon>
        <taxon>Isosphaerales</taxon>
        <taxon>Isosphaeraceae</taxon>
        <taxon>Paludisphaera</taxon>
    </lineage>
</organism>
<reference evidence="7 8" key="1">
    <citation type="submission" date="2023-03" db="EMBL/GenBank/DDBJ databases">
        <title>Paludisphaera mucosa sp. nov. a novel planctomycete from northern fen.</title>
        <authorList>
            <person name="Ivanova A."/>
        </authorList>
    </citation>
    <scope>NUCLEOTIDE SEQUENCE [LARGE SCALE GENOMIC DNA]</scope>
    <source>
        <strain evidence="7 8">Pla2</strain>
    </source>
</reference>
<evidence type="ECO:0000313" key="7">
    <source>
        <dbReference type="EMBL" id="MDG3002940.1"/>
    </source>
</evidence>
<dbReference type="SUPFAM" id="SSF53649">
    <property type="entry name" value="Alkaline phosphatase-like"/>
    <property type="match status" value="1"/>
</dbReference>
<sequence>MRRGRYAWIAATVSTLAAWALSVDPASAADRPPNILLIVADDLGWGDVGFNGRTEWATPRLDRLASEGVVLKRCYAAAPICAPSRGAFLTGKYTIHSGVARNSDDLPAEQTTIAEALRPSGYATGLFGKWHHGRPRAGAKDFVHPLDQGFDEFFGYTDATAAWEKFPKQLWKARQKVPVAGYVDDLFTDQAIDFLDRRREKPFFLYVAYVATHFTIAAPADEVEKHRGKLPEPKPDQALSAAYAGMVTRLDANVGRLVDRIESLGLSNDTLVVFASDNGATFEAGNLGVSSAVDSNRPFRGQKRTLWEGGIRIPAFARWPGRIPAGGVSQEVTGLIDLLPTFAAAAGAAVDPSWRVDGLNVLPAWLGRGEVPGRTLFWEWRDEGAEQVAAMRGDFKLVVTRGGKPELYHVASDPAERRDVAAEHPELAGGIKKDLDAWLRTGGD</sequence>
<dbReference type="InterPro" id="IPR024607">
    <property type="entry name" value="Sulfatase_CS"/>
</dbReference>
<comment type="similarity">
    <text evidence="1">Belongs to the sulfatase family.</text>
</comment>
<dbReference type="EMBL" id="JARRAG010000001">
    <property type="protein sequence ID" value="MDG3002940.1"/>
    <property type="molecule type" value="Genomic_DNA"/>
</dbReference>
<evidence type="ECO:0000313" key="8">
    <source>
        <dbReference type="Proteomes" id="UP001216907"/>
    </source>
</evidence>
<name>A0ABT6F5U1_9BACT</name>
<accession>A0ABT6F5U1</accession>
<comment type="caution">
    <text evidence="7">The sequence shown here is derived from an EMBL/GenBank/DDBJ whole genome shotgun (WGS) entry which is preliminary data.</text>
</comment>
<gene>
    <name evidence="7" type="ORF">PZE19_04115</name>
</gene>
<dbReference type="InterPro" id="IPR050738">
    <property type="entry name" value="Sulfatase"/>
</dbReference>
<dbReference type="InterPro" id="IPR000917">
    <property type="entry name" value="Sulfatase_N"/>
</dbReference>
<proteinExistence type="inferred from homology"/>
<evidence type="ECO:0000256" key="3">
    <source>
        <dbReference type="ARBA" id="ARBA00022801"/>
    </source>
</evidence>
<keyword evidence="4" id="KW-0106">Calcium</keyword>
<evidence type="ECO:0000259" key="6">
    <source>
        <dbReference type="Pfam" id="PF00884"/>
    </source>
</evidence>
<keyword evidence="3" id="KW-0378">Hydrolase</keyword>
<keyword evidence="8" id="KW-1185">Reference proteome</keyword>
<keyword evidence="2" id="KW-0479">Metal-binding</keyword>
<dbReference type="InterPro" id="IPR017850">
    <property type="entry name" value="Alkaline_phosphatase_core_sf"/>
</dbReference>
<dbReference type="Gene3D" id="3.30.1120.10">
    <property type="match status" value="1"/>
</dbReference>
<dbReference type="PANTHER" id="PTHR42693">
    <property type="entry name" value="ARYLSULFATASE FAMILY MEMBER"/>
    <property type="match status" value="1"/>
</dbReference>
<dbReference type="PROSITE" id="PS00523">
    <property type="entry name" value="SULFATASE_1"/>
    <property type="match status" value="1"/>
</dbReference>
<evidence type="ECO:0000256" key="4">
    <source>
        <dbReference type="ARBA" id="ARBA00022837"/>
    </source>
</evidence>
<dbReference type="PANTHER" id="PTHR42693:SF53">
    <property type="entry name" value="ENDO-4-O-SULFATASE"/>
    <property type="match status" value="1"/>
</dbReference>
<dbReference type="Proteomes" id="UP001216907">
    <property type="component" value="Unassembled WGS sequence"/>
</dbReference>
<dbReference type="Gene3D" id="3.40.720.10">
    <property type="entry name" value="Alkaline Phosphatase, subunit A"/>
    <property type="match status" value="1"/>
</dbReference>
<protein>
    <submittedName>
        <fullName evidence="7">Sulfatase-like hydrolase/transferase</fullName>
    </submittedName>
</protein>
<evidence type="ECO:0000256" key="1">
    <source>
        <dbReference type="ARBA" id="ARBA00008779"/>
    </source>
</evidence>
<evidence type="ECO:0000256" key="5">
    <source>
        <dbReference type="SAM" id="SignalP"/>
    </source>
</evidence>
<feature type="signal peptide" evidence="5">
    <location>
        <begin position="1"/>
        <end position="28"/>
    </location>
</feature>
<dbReference type="Pfam" id="PF00884">
    <property type="entry name" value="Sulfatase"/>
    <property type="match status" value="1"/>
</dbReference>